<evidence type="ECO:0000256" key="2">
    <source>
        <dbReference type="ARBA" id="ARBA00006285"/>
    </source>
</evidence>
<comment type="caution">
    <text evidence="9">The sequence shown here is derived from an EMBL/GenBank/DDBJ whole genome shotgun (WGS) entry which is preliminary data.</text>
</comment>
<evidence type="ECO:0000256" key="6">
    <source>
        <dbReference type="SAM" id="SignalP"/>
    </source>
</evidence>
<dbReference type="EMBL" id="VFIA01000019">
    <property type="protein sequence ID" value="MBC3792781.1"/>
    <property type="molecule type" value="Genomic_DNA"/>
</dbReference>
<organism evidence="9 10">
    <name type="scientific">Spirosoma utsteinense</name>
    <dbReference type="NCBI Taxonomy" id="2585773"/>
    <lineage>
        <taxon>Bacteria</taxon>
        <taxon>Pseudomonadati</taxon>
        <taxon>Bacteroidota</taxon>
        <taxon>Cytophagia</taxon>
        <taxon>Cytophagales</taxon>
        <taxon>Cytophagaceae</taxon>
        <taxon>Spirosoma</taxon>
    </lineage>
</organism>
<dbReference type="Pfam" id="PF13287">
    <property type="entry name" value="Fn3_assoc"/>
    <property type="match status" value="1"/>
</dbReference>
<reference evidence="9 10" key="1">
    <citation type="submission" date="2019-06" db="EMBL/GenBank/DDBJ databases">
        <title>Spirosoma utsteinense sp. nov. isolated from Antarctic ice-free soils.</title>
        <authorList>
            <person name="Tahon G."/>
        </authorList>
    </citation>
    <scope>NUCLEOTIDE SEQUENCE [LARGE SCALE GENOMIC DNA]</scope>
    <source>
        <strain evidence="9 10">LMG 31447</strain>
    </source>
</reference>
<comment type="catalytic activity">
    <reaction evidence="1">
        <text>Hydrolysis of terminal non-reducing N-acetyl-D-hexosamine residues in N-acetyl-beta-D-hexosaminides.</text>
        <dbReference type="EC" id="3.2.1.52"/>
    </reaction>
</comment>
<evidence type="ECO:0000259" key="7">
    <source>
        <dbReference type="Pfam" id="PF00728"/>
    </source>
</evidence>
<evidence type="ECO:0000259" key="8">
    <source>
        <dbReference type="Pfam" id="PF02838"/>
    </source>
</evidence>
<dbReference type="EC" id="3.2.1.52" evidence="3"/>
<dbReference type="Gene3D" id="3.20.20.80">
    <property type="entry name" value="Glycosidases"/>
    <property type="match status" value="1"/>
</dbReference>
<keyword evidence="4" id="KW-0378">Hydrolase</keyword>
<dbReference type="InterPro" id="IPR025705">
    <property type="entry name" value="Beta_hexosaminidase_sua/sub"/>
</dbReference>
<dbReference type="CDD" id="cd06563">
    <property type="entry name" value="GH20_chitobiase-like"/>
    <property type="match status" value="1"/>
</dbReference>
<dbReference type="RefSeq" id="WP_186738543.1">
    <property type="nucleotide sequence ID" value="NZ_VFIA01000019.1"/>
</dbReference>
<dbReference type="InterPro" id="IPR017853">
    <property type="entry name" value="GH"/>
</dbReference>
<dbReference type="SUPFAM" id="SSF55545">
    <property type="entry name" value="beta-N-acetylhexosaminidase-like domain"/>
    <property type="match status" value="1"/>
</dbReference>
<gene>
    <name evidence="9" type="ORF">FH603_3295</name>
</gene>
<evidence type="ECO:0000313" key="9">
    <source>
        <dbReference type="EMBL" id="MBC3792781.1"/>
    </source>
</evidence>
<dbReference type="SUPFAM" id="SSF51445">
    <property type="entry name" value="(Trans)glycosidases"/>
    <property type="match status" value="1"/>
</dbReference>
<dbReference type="InterPro" id="IPR015882">
    <property type="entry name" value="HEX_bac_N"/>
</dbReference>
<feature type="signal peptide" evidence="6">
    <location>
        <begin position="1"/>
        <end position="16"/>
    </location>
</feature>
<comment type="similarity">
    <text evidence="2">Belongs to the glycosyl hydrolase 20 family.</text>
</comment>
<proteinExistence type="inferred from homology"/>
<dbReference type="InterPro" id="IPR026876">
    <property type="entry name" value="Fn3_assoc_repeat"/>
</dbReference>
<dbReference type="Pfam" id="PF00728">
    <property type="entry name" value="Glyco_hydro_20"/>
    <property type="match status" value="1"/>
</dbReference>
<accession>A0ABR6W881</accession>
<dbReference type="Gene3D" id="3.30.379.10">
    <property type="entry name" value="Chitobiase/beta-hexosaminidase domain 2-like"/>
    <property type="match status" value="1"/>
</dbReference>
<feature type="chain" id="PRO_5047405516" description="beta-N-acetylhexosaminidase" evidence="6">
    <location>
        <begin position="17"/>
        <end position="615"/>
    </location>
</feature>
<sequence length="615" mass="68831">MKKIVFLLLLSCPVLAQSVSVPALIPVPQTLEPGRGSFVITSQTRLNILTPVLAVRRMVTDNLPGIPISDRNIPKSRPITVRLAAVAGVGPEGYDLTVTPTGILLTAPEAAGLFYGLQTLRQLLPVANSRTGQFVTTTKGQRIPALHIRDQPRFGWRGLMLDVSRHFFDKAFVMRYIDQMAQYKFNVFHWHLTDDQGWRIEIKSLPRLTQIGAFRVPRVGAWGDIENPMPGEASSYGGYYTQDDIREVVRYAADRHITVVPEIDMPGHMMAAIAAYPELTCGNKPVLIPTNGKFYKLEDNNLNPCEDSTFLFVDKVLTEVAALFPGPYIHVGGDEAFKGFWAQCAECKPLMAANNLKTVEELQSYFIKRVEKIVQAKGKKLIGWDEILEGGLAPNATVMSWRGMKGGIEAARLGHPVIMTPAQYCYLDLYQGEPTAEPSTYSICRLTDSYSFEPVPDSVRADLILGGQGNLWTESVPSSRHAEYMTWPRAFALADVLWSPRGRKNWPDFVNRVEDHFRRFDAAGINYARSMYNPIVAVKRPPLGFFDIFLSHELPDAFLYYTTDNTLPDDRSPLYTKPFLMPKGAGVLKVVAYRNGKPIGRMVELTVADLQKRMK</sequence>
<dbReference type="InterPro" id="IPR015883">
    <property type="entry name" value="Glyco_hydro_20_cat"/>
</dbReference>
<feature type="domain" description="Beta-hexosaminidase bacterial type N-terminal" evidence="8">
    <location>
        <begin position="22"/>
        <end position="151"/>
    </location>
</feature>
<dbReference type="PRINTS" id="PR00738">
    <property type="entry name" value="GLHYDRLASE20"/>
</dbReference>
<dbReference type="InterPro" id="IPR029018">
    <property type="entry name" value="Hex-like_dom2"/>
</dbReference>
<dbReference type="Proteomes" id="UP000700732">
    <property type="component" value="Unassembled WGS sequence"/>
</dbReference>
<keyword evidence="10" id="KW-1185">Reference proteome</keyword>
<dbReference type="PANTHER" id="PTHR22600:SF57">
    <property type="entry name" value="BETA-N-ACETYLHEXOSAMINIDASE"/>
    <property type="match status" value="1"/>
</dbReference>
<keyword evidence="5" id="KW-0326">Glycosidase</keyword>
<evidence type="ECO:0000256" key="1">
    <source>
        <dbReference type="ARBA" id="ARBA00001231"/>
    </source>
</evidence>
<feature type="domain" description="Glycoside hydrolase family 20 catalytic" evidence="7">
    <location>
        <begin position="154"/>
        <end position="500"/>
    </location>
</feature>
<evidence type="ECO:0000256" key="3">
    <source>
        <dbReference type="ARBA" id="ARBA00012663"/>
    </source>
</evidence>
<protein>
    <recommendedName>
        <fullName evidence="3">beta-N-acetylhexosaminidase</fullName>
        <ecNumber evidence="3">3.2.1.52</ecNumber>
    </recommendedName>
</protein>
<evidence type="ECO:0000256" key="5">
    <source>
        <dbReference type="ARBA" id="ARBA00023295"/>
    </source>
</evidence>
<dbReference type="PANTHER" id="PTHR22600">
    <property type="entry name" value="BETA-HEXOSAMINIDASE"/>
    <property type="match status" value="1"/>
</dbReference>
<evidence type="ECO:0000256" key="4">
    <source>
        <dbReference type="ARBA" id="ARBA00022801"/>
    </source>
</evidence>
<evidence type="ECO:0000313" key="10">
    <source>
        <dbReference type="Proteomes" id="UP000700732"/>
    </source>
</evidence>
<dbReference type="Pfam" id="PF02838">
    <property type="entry name" value="Glyco_hydro_20b"/>
    <property type="match status" value="1"/>
</dbReference>
<keyword evidence="6" id="KW-0732">Signal</keyword>
<name>A0ABR6W881_9BACT</name>